<dbReference type="GO" id="GO:1990281">
    <property type="term" value="C:efflux pump complex"/>
    <property type="evidence" value="ECO:0007669"/>
    <property type="project" value="TreeGrafter"/>
</dbReference>
<dbReference type="EMBL" id="LAZR01000002">
    <property type="protein sequence ID" value="KKO11571.1"/>
    <property type="molecule type" value="Genomic_DNA"/>
</dbReference>
<dbReference type="AlphaFoldDB" id="A0A0F9W2Q4"/>
<sequence>MHSVVGRWLVPLLIWAMASQASAQNLPRVELSAVTRGPMLEEVPLTGSVTALRRSDISVSIAGLVLTRQVDVGDRVAAGDTLLTLDAELSELALMQARAQQQQAESELSEARRVLDEARSVGAGTNIATTEVNRRQSEVATAEAALAGAQAALAIEQARLRRHRITAPFAGVISSRRADAGEWVQPGTPVFTLIDTDTLALDFQVPQQAFPKLNDSSVLHVSAAGATRDNARPAAIVNWLPVNSGEARTFLLRARPEPGFNLNPGMSLEGTLTVQRDSDALSVPRDALNRYPDGRVTVWVAESGGDGDTYSVSEQRVMLAGTAGNRVYIESGLGGDELIVSRGNESLRQGIDVERVGGAQR</sequence>
<dbReference type="Gene3D" id="2.40.50.100">
    <property type="match status" value="1"/>
</dbReference>
<gene>
    <name evidence="3" type="ORF">LCGC14_0010640</name>
</gene>
<dbReference type="Gene3D" id="2.40.30.170">
    <property type="match status" value="1"/>
</dbReference>
<dbReference type="PANTHER" id="PTHR30469:SF15">
    <property type="entry name" value="HLYD FAMILY OF SECRETION PROTEINS"/>
    <property type="match status" value="1"/>
</dbReference>
<organism evidence="3">
    <name type="scientific">marine sediment metagenome</name>
    <dbReference type="NCBI Taxonomy" id="412755"/>
    <lineage>
        <taxon>unclassified sequences</taxon>
        <taxon>metagenomes</taxon>
        <taxon>ecological metagenomes</taxon>
    </lineage>
</organism>
<keyword evidence="1" id="KW-0175">Coiled coil</keyword>
<dbReference type="Gene3D" id="1.10.287.470">
    <property type="entry name" value="Helix hairpin bin"/>
    <property type="match status" value="1"/>
</dbReference>
<dbReference type="InterPro" id="IPR006143">
    <property type="entry name" value="RND_pump_MFP"/>
</dbReference>
<evidence type="ECO:0000313" key="3">
    <source>
        <dbReference type="EMBL" id="KKO11571.1"/>
    </source>
</evidence>
<comment type="caution">
    <text evidence="3">The sequence shown here is derived from an EMBL/GenBank/DDBJ whole genome shotgun (WGS) entry which is preliminary data.</text>
</comment>
<reference evidence="3" key="1">
    <citation type="journal article" date="2015" name="Nature">
        <title>Complex archaea that bridge the gap between prokaryotes and eukaryotes.</title>
        <authorList>
            <person name="Spang A."/>
            <person name="Saw J.H."/>
            <person name="Jorgensen S.L."/>
            <person name="Zaremba-Niedzwiedzka K."/>
            <person name="Martijn J."/>
            <person name="Lind A.E."/>
            <person name="van Eijk R."/>
            <person name="Schleper C."/>
            <person name="Guy L."/>
            <person name="Ettema T.J."/>
        </authorList>
    </citation>
    <scope>NUCLEOTIDE SEQUENCE</scope>
</reference>
<dbReference type="SUPFAM" id="SSF111369">
    <property type="entry name" value="HlyD-like secretion proteins"/>
    <property type="match status" value="1"/>
</dbReference>
<dbReference type="GO" id="GO:0015562">
    <property type="term" value="F:efflux transmembrane transporter activity"/>
    <property type="evidence" value="ECO:0007669"/>
    <property type="project" value="TreeGrafter"/>
</dbReference>
<dbReference type="NCBIfam" id="TIGR01730">
    <property type="entry name" value="RND_mfp"/>
    <property type="match status" value="1"/>
</dbReference>
<protein>
    <recommendedName>
        <fullName evidence="2">CzcB-like barrel-sandwich hybrid domain-containing protein</fullName>
    </recommendedName>
</protein>
<feature type="domain" description="CzcB-like barrel-sandwich hybrid" evidence="2">
    <location>
        <begin position="56"/>
        <end position="195"/>
    </location>
</feature>
<feature type="coiled-coil region" evidence="1">
    <location>
        <begin position="85"/>
        <end position="121"/>
    </location>
</feature>
<dbReference type="PANTHER" id="PTHR30469">
    <property type="entry name" value="MULTIDRUG RESISTANCE PROTEIN MDTA"/>
    <property type="match status" value="1"/>
</dbReference>
<proteinExistence type="predicted"/>
<dbReference type="InterPro" id="IPR058647">
    <property type="entry name" value="BSH_CzcB-like"/>
</dbReference>
<dbReference type="Pfam" id="PF25973">
    <property type="entry name" value="BSH_CzcB"/>
    <property type="match status" value="1"/>
</dbReference>
<accession>A0A0F9W2Q4</accession>
<evidence type="ECO:0000256" key="1">
    <source>
        <dbReference type="SAM" id="Coils"/>
    </source>
</evidence>
<dbReference type="Gene3D" id="2.40.420.20">
    <property type="match status" value="1"/>
</dbReference>
<name>A0A0F9W2Q4_9ZZZZ</name>
<evidence type="ECO:0000259" key="2">
    <source>
        <dbReference type="Pfam" id="PF25973"/>
    </source>
</evidence>